<gene>
    <name evidence="3" type="ORF">DEA37_0000906</name>
    <name evidence="4" type="ORF">DEA37_0011942</name>
</gene>
<proteinExistence type="predicted"/>
<sequence length="135" mass="15041">MTYLDVDVRVRPGIVIVKPLQFFEFECTSNVKGSAPQVLLNNRSIERDPRFQISRPTTEQVIVRAPQGLPDHGGYVFQCLSVRGTHRQVVVRLDSTCPSGQYRCPAGGCIPATAFCDGRFDCPDRSDEDSKYCGE</sequence>
<protein>
    <recommendedName>
        <fullName evidence="6">Low-density lipoprotein receptor domain class A</fullName>
    </recommendedName>
</protein>
<dbReference type="Pfam" id="PF00057">
    <property type="entry name" value="Ldl_recept_a"/>
    <property type="match status" value="1"/>
</dbReference>
<evidence type="ECO:0000256" key="2">
    <source>
        <dbReference type="PROSITE-ProRule" id="PRU00124"/>
    </source>
</evidence>
<evidence type="ECO:0000313" key="5">
    <source>
        <dbReference type="Proteomes" id="UP000324629"/>
    </source>
</evidence>
<evidence type="ECO:0000313" key="4">
    <source>
        <dbReference type="EMBL" id="KAA3670569.1"/>
    </source>
</evidence>
<organism evidence="4 5">
    <name type="scientific">Paragonimus westermani</name>
    <dbReference type="NCBI Taxonomy" id="34504"/>
    <lineage>
        <taxon>Eukaryota</taxon>
        <taxon>Metazoa</taxon>
        <taxon>Spiralia</taxon>
        <taxon>Lophotrochozoa</taxon>
        <taxon>Platyhelminthes</taxon>
        <taxon>Trematoda</taxon>
        <taxon>Digenea</taxon>
        <taxon>Plagiorchiida</taxon>
        <taxon>Troglotremata</taxon>
        <taxon>Troglotrematidae</taxon>
        <taxon>Paragonimus</taxon>
    </lineage>
</organism>
<keyword evidence="1 2" id="KW-1015">Disulfide bond</keyword>
<dbReference type="Proteomes" id="UP000324629">
    <property type="component" value="Unassembled WGS sequence"/>
</dbReference>
<dbReference type="AlphaFoldDB" id="A0A5J4N5H1"/>
<dbReference type="EMBL" id="QNGE01009450">
    <property type="protein sequence ID" value="KAA3670569.1"/>
    <property type="molecule type" value="Genomic_DNA"/>
</dbReference>
<accession>A0A5J4N5H1</accession>
<evidence type="ECO:0000313" key="3">
    <source>
        <dbReference type="EMBL" id="KAA3670567.1"/>
    </source>
</evidence>
<comment type="caution">
    <text evidence="4">The sequence shown here is derived from an EMBL/GenBank/DDBJ whole genome shotgun (WGS) entry which is preliminary data.</text>
</comment>
<reference evidence="4 5" key="1">
    <citation type="journal article" date="2019" name="Gigascience">
        <title>Whole-genome sequence of the oriental lung fluke Paragonimus westermani.</title>
        <authorList>
            <person name="Oey H."/>
            <person name="Zakrzewski M."/>
            <person name="Narain K."/>
            <person name="Devi K.R."/>
            <person name="Agatsuma T."/>
            <person name="Nawaratna S."/>
            <person name="Gobert G.N."/>
            <person name="Jones M.K."/>
            <person name="Ragan M.A."/>
            <person name="McManus D.P."/>
            <person name="Krause L."/>
        </authorList>
    </citation>
    <scope>NUCLEOTIDE SEQUENCE [LARGE SCALE GENOMIC DNA]</scope>
    <source>
        <strain evidence="4 5">IND2009</strain>
    </source>
</reference>
<dbReference type="InterPro" id="IPR002172">
    <property type="entry name" value="LDrepeatLR_classA_rpt"/>
</dbReference>
<comment type="caution">
    <text evidence="2">Lacks conserved residue(s) required for the propagation of feature annotation.</text>
</comment>
<dbReference type="PROSITE" id="PS50068">
    <property type="entry name" value="LDLRA_2"/>
    <property type="match status" value="1"/>
</dbReference>
<keyword evidence="5" id="KW-1185">Reference proteome</keyword>
<dbReference type="CDD" id="cd00112">
    <property type="entry name" value="LDLa"/>
    <property type="match status" value="1"/>
</dbReference>
<dbReference type="SUPFAM" id="SSF57424">
    <property type="entry name" value="LDL receptor-like module"/>
    <property type="match status" value="1"/>
</dbReference>
<feature type="disulfide bond" evidence="2">
    <location>
        <begin position="104"/>
        <end position="122"/>
    </location>
</feature>
<evidence type="ECO:0000256" key="1">
    <source>
        <dbReference type="ARBA" id="ARBA00023157"/>
    </source>
</evidence>
<dbReference type="Gene3D" id="4.10.400.10">
    <property type="entry name" value="Low-density Lipoprotein Receptor"/>
    <property type="match status" value="1"/>
</dbReference>
<dbReference type="EMBL" id="QNGE01009455">
    <property type="protein sequence ID" value="KAA3670567.1"/>
    <property type="molecule type" value="Genomic_DNA"/>
</dbReference>
<evidence type="ECO:0008006" key="6">
    <source>
        <dbReference type="Google" id="ProtNLM"/>
    </source>
</evidence>
<name>A0A5J4N5H1_9TREM</name>
<dbReference type="InterPro" id="IPR036055">
    <property type="entry name" value="LDL_receptor-like_sf"/>
</dbReference>
<dbReference type="SMART" id="SM00192">
    <property type="entry name" value="LDLa"/>
    <property type="match status" value="1"/>
</dbReference>
<feature type="disulfide bond" evidence="2">
    <location>
        <begin position="97"/>
        <end position="109"/>
    </location>
</feature>
<dbReference type="PROSITE" id="PS01209">
    <property type="entry name" value="LDLRA_1"/>
    <property type="match status" value="1"/>
</dbReference>
<dbReference type="InterPro" id="IPR023415">
    <property type="entry name" value="LDLR_class-A_CS"/>
</dbReference>